<dbReference type="STRING" id="174720.A0A0N5B6H7"/>
<dbReference type="InterPro" id="IPR050168">
    <property type="entry name" value="AAA_ATPase_domain"/>
</dbReference>
<evidence type="ECO:0000259" key="14">
    <source>
        <dbReference type="SMART" id="SM00382"/>
    </source>
</evidence>
<dbReference type="InterPro" id="IPR003593">
    <property type="entry name" value="AAA+_ATPase"/>
</dbReference>
<dbReference type="Proteomes" id="UP000046392">
    <property type="component" value="Unplaced"/>
</dbReference>
<evidence type="ECO:0000256" key="8">
    <source>
        <dbReference type="ARBA" id="ARBA00023136"/>
    </source>
</evidence>
<dbReference type="WBParaSite" id="SPAL_0000166600.1">
    <property type="protein sequence ID" value="SPAL_0000166600.1"/>
    <property type="gene ID" value="SPAL_0000166600"/>
</dbReference>
<dbReference type="AlphaFoldDB" id="A0A0N5B6H7"/>
<keyword evidence="4" id="KW-0677">Repeat</keyword>
<keyword evidence="3" id="KW-0962">Peroxisome biogenesis</keyword>
<dbReference type="InterPro" id="IPR027417">
    <property type="entry name" value="P-loop_NTPase"/>
</dbReference>
<dbReference type="FunFam" id="1.10.8.60:FF:000105">
    <property type="entry name" value="PeRoXisome assembly factor"/>
    <property type="match status" value="1"/>
</dbReference>
<feature type="domain" description="AAA+ ATPase" evidence="14">
    <location>
        <begin position="496"/>
        <end position="636"/>
    </location>
</feature>
<dbReference type="GO" id="GO:0016887">
    <property type="term" value="F:ATP hydrolysis activity"/>
    <property type="evidence" value="ECO:0007669"/>
    <property type="project" value="InterPro"/>
</dbReference>
<keyword evidence="7" id="KW-0067">ATP-binding</keyword>
<name>A0A0N5B6H7_STREA</name>
<dbReference type="GO" id="GO:0005829">
    <property type="term" value="C:cytosol"/>
    <property type="evidence" value="ECO:0007669"/>
    <property type="project" value="TreeGrafter"/>
</dbReference>
<keyword evidence="8" id="KW-0472">Membrane</keyword>
<evidence type="ECO:0000313" key="16">
    <source>
        <dbReference type="WBParaSite" id="SPAL_0000166600.1"/>
    </source>
</evidence>
<dbReference type="FunFam" id="3.40.50.300:FF:000109">
    <property type="entry name" value="Peroxisomal biogenesis factor 6"/>
    <property type="match status" value="1"/>
</dbReference>
<dbReference type="Gene3D" id="3.40.50.300">
    <property type="entry name" value="P-loop containing nucleotide triphosphate hydrolases"/>
    <property type="match status" value="1"/>
</dbReference>
<reference evidence="16" key="1">
    <citation type="submission" date="2017-02" db="UniProtKB">
        <authorList>
            <consortium name="WormBaseParasite"/>
        </authorList>
    </citation>
    <scope>IDENTIFICATION</scope>
</reference>
<keyword evidence="5" id="KW-0547">Nucleotide-binding</keyword>
<keyword evidence="15" id="KW-1185">Reference proteome</keyword>
<evidence type="ECO:0000256" key="10">
    <source>
        <dbReference type="ARBA" id="ARBA00034532"/>
    </source>
</evidence>
<evidence type="ECO:0000256" key="11">
    <source>
        <dbReference type="ARBA" id="ARBA00034811"/>
    </source>
</evidence>
<protein>
    <recommendedName>
        <fullName evidence="10">Peroxisomal ATPase PEX1</fullName>
    </recommendedName>
    <alternativeName>
        <fullName evidence="9">Peroxin-1</fullName>
    </alternativeName>
    <alternativeName>
        <fullName evidence="12">Peroxin-6</fullName>
    </alternativeName>
    <alternativeName>
        <fullName evidence="11">Peroxisomal ATPase PEX6</fullName>
    </alternativeName>
</protein>
<evidence type="ECO:0000256" key="5">
    <source>
        <dbReference type="ARBA" id="ARBA00022741"/>
    </source>
</evidence>
<accession>A0A0N5B6H7</accession>
<dbReference type="GO" id="GO:0016558">
    <property type="term" value="P:protein import into peroxisome matrix"/>
    <property type="evidence" value="ECO:0007669"/>
    <property type="project" value="TreeGrafter"/>
</dbReference>
<evidence type="ECO:0000313" key="15">
    <source>
        <dbReference type="Proteomes" id="UP000046392"/>
    </source>
</evidence>
<comment type="catalytic activity">
    <reaction evidence="13">
        <text>ATP + H2O = ADP + phosphate + H(+)</text>
        <dbReference type="Rhea" id="RHEA:13065"/>
        <dbReference type="ChEBI" id="CHEBI:15377"/>
        <dbReference type="ChEBI" id="CHEBI:15378"/>
        <dbReference type="ChEBI" id="CHEBI:30616"/>
        <dbReference type="ChEBI" id="CHEBI:43474"/>
        <dbReference type="ChEBI" id="CHEBI:456216"/>
    </reaction>
    <physiologicalReaction direction="left-to-right" evidence="13">
        <dbReference type="Rhea" id="RHEA:13066"/>
    </physiologicalReaction>
</comment>
<dbReference type="InterPro" id="IPR003959">
    <property type="entry name" value="ATPase_AAA_core"/>
</dbReference>
<dbReference type="PANTHER" id="PTHR23077">
    <property type="entry name" value="AAA-FAMILY ATPASE"/>
    <property type="match status" value="1"/>
</dbReference>
<organism evidence="15 16">
    <name type="scientific">Strongyloides papillosus</name>
    <name type="common">Intestinal threadworm</name>
    <dbReference type="NCBI Taxonomy" id="174720"/>
    <lineage>
        <taxon>Eukaryota</taxon>
        <taxon>Metazoa</taxon>
        <taxon>Ecdysozoa</taxon>
        <taxon>Nematoda</taxon>
        <taxon>Chromadorea</taxon>
        <taxon>Rhabditida</taxon>
        <taxon>Tylenchina</taxon>
        <taxon>Panagrolaimomorpha</taxon>
        <taxon>Strongyloidoidea</taxon>
        <taxon>Strongyloididae</taxon>
        <taxon>Strongyloides</taxon>
    </lineage>
</organism>
<evidence type="ECO:0000256" key="3">
    <source>
        <dbReference type="ARBA" id="ARBA00022593"/>
    </source>
</evidence>
<evidence type="ECO:0000256" key="12">
    <source>
        <dbReference type="ARBA" id="ARBA00034920"/>
    </source>
</evidence>
<evidence type="ECO:0000256" key="13">
    <source>
        <dbReference type="ARBA" id="ARBA00048778"/>
    </source>
</evidence>
<dbReference type="SMART" id="SM00382">
    <property type="entry name" value="AAA"/>
    <property type="match status" value="1"/>
</dbReference>
<comment type="similarity">
    <text evidence="2">Belongs to the AAA ATPase family.</text>
</comment>
<comment type="subcellular location">
    <subcellularLocation>
        <location evidence="1">Membrane</location>
    </subcellularLocation>
</comment>
<evidence type="ECO:0000256" key="7">
    <source>
        <dbReference type="ARBA" id="ARBA00022840"/>
    </source>
</evidence>
<keyword evidence="6" id="KW-0378">Hydrolase</keyword>
<evidence type="ECO:0000256" key="2">
    <source>
        <dbReference type="ARBA" id="ARBA00006914"/>
    </source>
</evidence>
<dbReference type="GO" id="GO:0005778">
    <property type="term" value="C:peroxisomal membrane"/>
    <property type="evidence" value="ECO:0007669"/>
    <property type="project" value="TreeGrafter"/>
</dbReference>
<evidence type="ECO:0000256" key="9">
    <source>
        <dbReference type="ARBA" id="ARBA00032509"/>
    </source>
</evidence>
<dbReference type="Pfam" id="PF00004">
    <property type="entry name" value="AAA"/>
    <property type="match status" value="1"/>
</dbReference>
<evidence type="ECO:0000256" key="4">
    <source>
        <dbReference type="ARBA" id="ARBA00022737"/>
    </source>
</evidence>
<evidence type="ECO:0000256" key="1">
    <source>
        <dbReference type="ARBA" id="ARBA00004370"/>
    </source>
</evidence>
<sequence length="746" mass="85685">MQNKWLWRIILDKLNASIKNGIKLGISKSQDDHDIRTIYLPIHFMIKEMIHPNTLYTITFVDKTNNTKTLSSIILVKILNYTIWRGNNHANMNATSAYNIFGTLMLNKYVIKNFYVCKETFPHSETCKINMIRMYGKTLDVSIKGMFEKFLEKETLIKDQDIICLKKSDPYNFKKDDEYIFFKINLEDDYSFLNLKTTVYQQCNINNKIPGGYSYENKFNILVKPMKEITKKIIKVYESNLKVIPIVPLILAIVGVENCGQQEIIGRVSDLVNHQLIELDIYDLWNYDQNCFDNKLFDNFLTIHAFTPCVVTIKNCGLLGQKNEHNEQDLYIIQKLVDFLRSLDHSIIVVFMLTFSEFNILPISIKSQFSYEIILPPITEDVRYEFFKNFCSKELANYLSKKTLGYSYNELYQLINDSYFFRNFDKNNSFSTLNFAKPQMADYEKALEKRNKLLSKFFNGPSIPDVKWKDIGGLEETKLILQESLGIKTKNSLNVKRSGVVLYGPPGCGKTLIAKAVANEFNISFISVKGPELLNQYIGQSEENIRKLFEKAFHASPCIIFFDEMDSLCPSQGRSSDSGGVMDRVVSQLLTELDAINNIEDCKVFVMAATNRPDLLNQALLSPGRFDKTIHIKAAEDIETKVKVLEAVTRKLKLSDDIELKKIAECCPPLMSGADIYSLVSNAVMEAVRENVYLLENNGNDDEFLFEKKNVQLVVSLKHITKSLEMFKNSVAPSNHTHKNGLHHTI</sequence>
<dbReference type="SUPFAM" id="SSF52540">
    <property type="entry name" value="P-loop containing nucleoside triphosphate hydrolases"/>
    <property type="match status" value="2"/>
</dbReference>
<dbReference type="PANTHER" id="PTHR23077:SF9">
    <property type="entry name" value="PEROXISOMAL ATPASE PEX6"/>
    <property type="match status" value="1"/>
</dbReference>
<dbReference type="GO" id="GO:0005524">
    <property type="term" value="F:ATP binding"/>
    <property type="evidence" value="ECO:0007669"/>
    <property type="project" value="UniProtKB-KW"/>
</dbReference>
<proteinExistence type="inferred from homology"/>
<evidence type="ECO:0000256" key="6">
    <source>
        <dbReference type="ARBA" id="ARBA00022801"/>
    </source>
</evidence>
<dbReference type="Gene3D" id="1.10.8.60">
    <property type="match status" value="1"/>
</dbReference>